<feature type="transmembrane region" description="Helical" evidence="6">
    <location>
        <begin position="91"/>
        <end position="116"/>
    </location>
</feature>
<feature type="transmembrane region" description="Helical" evidence="6">
    <location>
        <begin position="137"/>
        <end position="155"/>
    </location>
</feature>
<feature type="transmembrane region" description="Helical" evidence="6">
    <location>
        <begin position="161"/>
        <end position="181"/>
    </location>
</feature>
<comment type="subcellular location">
    <subcellularLocation>
        <location evidence="1">Cell membrane</location>
        <topology evidence="1">Multi-pass membrane protein</topology>
    </subcellularLocation>
</comment>
<feature type="transmembrane region" description="Helical" evidence="6">
    <location>
        <begin position="242"/>
        <end position="263"/>
    </location>
</feature>
<dbReference type="InterPro" id="IPR050833">
    <property type="entry name" value="Poly_Biosynth_Transport"/>
</dbReference>
<evidence type="ECO:0000256" key="3">
    <source>
        <dbReference type="ARBA" id="ARBA00022692"/>
    </source>
</evidence>
<evidence type="ECO:0000313" key="7">
    <source>
        <dbReference type="EMBL" id="GAA4673455.1"/>
    </source>
</evidence>
<keyword evidence="5 6" id="KW-0472">Membrane</keyword>
<protein>
    <submittedName>
        <fullName evidence="7">Membrane protein</fullName>
    </submittedName>
</protein>
<evidence type="ECO:0000256" key="2">
    <source>
        <dbReference type="ARBA" id="ARBA00022475"/>
    </source>
</evidence>
<keyword evidence="8" id="KW-1185">Reference proteome</keyword>
<dbReference type="PANTHER" id="PTHR30250">
    <property type="entry name" value="PST FAMILY PREDICTED COLANIC ACID TRANSPORTER"/>
    <property type="match status" value="1"/>
</dbReference>
<feature type="transmembrane region" description="Helical" evidence="6">
    <location>
        <begin position="378"/>
        <end position="397"/>
    </location>
</feature>
<feature type="transmembrane region" description="Helical" evidence="6">
    <location>
        <begin position="350"/>
        <end position="372"/>
    </location>
</feature>
<evidence type="ECO:0000256" key="1">
    <source>
        <dbReference type="ARBA" id="ARBA00004651"/>
    </source>
</evidence>
<evidence type="ECO:0000256" key="4">
    <source>
        <dbReference type="ARBA" id="ARBA00022989"/>
    </source>
</evidence>
<evidence type="ECO:0000256" key="6">
    <source>
        <dbReference type="SAM" id="Phobius"/>
    </source>
</evidence>
<dbReference type="PANTHER" id="PTHR30250:SF26">
    <property type="entry name" value="PSMA PROTEIN"/>
    <property type="match status" value="1"/>
</dbReference>
<organism evidence="7 8">
    <name type="scientific">Pseudonocardia yuanmonensis</name>
    <dbReference type="NCBI Taxonomy" id="1095914"/>
    <lineage>
        <taxon>Bacteria</taxon>
        <taxon>Bacillati</taxon>
        <taxon>Actinomycetota</taxon>
        <taxon>Actinomycetes</taxon>
        <taxon>Pseudonocardiales</taxon>
        <taxon>Pseudonocardiaceae</taxon>
        <taxon>Pseudonocardia</taxon>
    </lineage>
</organism>
<comment type="caution">
    <text evidence="7">The sequence shown here is derived from an EMBL/GenBank/DDBJ whole genome shotgun (WGS) entry which is preliminary data.</text>
</comment>
<dbReference type="Proteomes" id="UP001500325">
    <property type="component" value="Unassembled WGS sequence"/>
</dbReference>
<sequence length="410" mass="42072">MRRISWGLGDQAVSSLTNFAIGVVVARSLGGEEFGVFTLAWVTYTMALNLARGLASDPLTVRFSDVSHASWQDAVRQAGSTALLTGGVTGALALVGGVAFGGPIGTAFVVLGFLLPPLMLQDCWRFAFFAAGRGGHALVNDLVWAAALVPAMLYASEHRSVSAYILAWGLSGTVAAAVGFVQARLLPKPGGTRAWLRQHRDLGVRFTAENLSTNASGQLRMYGVGAIAGLVEVGTIRGAELLVGPFLALLMGMNLVAVPEAARVLRRAPHRLSRFCLYLGGGQALAALAWGAGLLLLLPDEVGVRLLGSVWEPASALILPATLSVASAGFASGGAAGLRALGAARRSLRAQLVTSAAYLIGGLGGAAVGGALGSSWGVAAATLIGAVVRWAYLLAAVREIAPSPITQASR</sequence>
<dbReference type="CDD" id="cd13126">
    <property type="entry name" value="MATE_like_11"/>
    <property type="match status" value="1"/>
</dbReference>
<keyword evidence="3 6" id="KW-0812">Transmembrane</keyword>
<dbReference type="EMBL" id="BAABIC010000001">
    <property type="protein sequence ID" value="GAA4673455.1"/>
    <property type="molecule type" value="Genomic_DNA"/>
</dbReference>
<feature type="transmembrane region" description="Helical" evidence="6">
    <location>
        <begin position="275"/>
        <end position="297"/>
    </location>
</feature>
<keyword evidence="2" id="KW-1003">Cell membrane</keyword>
<keyword evidence="4 6" id="KW-1133">Transmembrane helix</keyword>
<evidence type="ECO:0000256" key="5">
    <source>
        <dbReference type="ARBA" id="ARBA00023136"/>
    </source>
</evidence>
<evidence type="ECO:0000313" key="8">
    <source>
        <dbReference type="Proteomes" id="UP001500325"/>
    </source>
</evidence>
<proteinExistence type="predicted"/>
<gene>
    <name evidence="7" type="ORF">GCM10023215_01140</name>
</gene>
<feature type="transmembrane region" description="Helical" evidence="6">
    <location>
        <begin position="317"/>
        <end position="338"/>
    </location>
</feature>
<reference evidence="8" key="1">
    <citation type="journal article" date="2019" name="Int. J. Syst. Evol. Microbiol.">
        <title>The Global Catalogue of Microorganisms (GCM) 10K type strain sequencing project: providing services to taxonomists for standard genome sequencing and annotation.</title>
        <authorList>
            <consortium name="The Broad Institute Genomics Platform"/>
            <consortium name="The Broad Institute Genome Sequencing Center for Infectious Disease"/>
            <person name="Wu L."/>
            <person name="Ma J."/>
        </authorList>
    </citation>
    <scope>NUCLEOTIDE SEQUENCE [LARGE SCALE GENOMIC DNA]</scope>
    <source>
        <strain evidence="8">JCM 18055</strain>
    </source>
</reference>
<name>A0ABP8VY49_9PSEU</name>
<accession>A0ABP8VY49</accession>